<feature type="compositionally biased region" description="Basic residues" evidence="1">
    <location>
        <begin position="186"/>
        <end position="195"/>
    </location>
</feature>
<dbReference type="SUPFAM" id="SSF46955">
    <property type="entry name" value="Putative DNA-binding domain"/>
    <property type="match status" value="1"/>
</dbReference>
<accession>A0A7Y2PYN9</accession>
<reference evidence="3 4" key="1">
    <citation type="submission" date="2020-05" db="EMBL/GenBank/DDBJ databases">
        <title>MicrobeNet Type strains.</title>
        <authorList>
            <person name="Nicholson A.C."/>
        </authorList>
    </citation>
    <scope>NUCLEOTIDE SEQUENCE [LARGE SCALE GENOMIC DNA]</scope>
    <source>
        <strain evidence="3 4">JCM 14282</strain>
    </source>
</reference>
<evidence type="ECO:0000313" key="4">
    <source>
        <dbReference type="Proteomes" id="UP000543598"/>
    </source>
</evidence>
<dbReference type="AlphaFoldDB" id="A0A7Y2PYN9"/>
<feature type="domain" description="Helix-turn-helix" evidence="2">
    <location>
        <begin position="49"/>
        <end position="100"/>
    </location>
</feature>
<evidence type="ECO:0000313" key="3">
    <source>
        <dbReference type="EMBL" id="NNH02453.1"/>
    </source>
</evidence>
<organism evidence="3 4">
    <name type="scientific">Microbacterium ulmi</name>
    <dbReference type="NCBI Taxonomy" id="179095"/>
    <lineage>
        <taxon>Bacteria</taxon>
        <taxon>Bacillati</taxon>
        <taxon>Actinomycetota</taxon>
        <taxon>Actinomycetes</taxon>
        <taxon>Micrococcales</taxon>
        <taxon>Microbacteriaceae</taxon>
        <taxon>Microbacterium</taxon>
    </lineage>
</organism>
<dbReference type="Pfam" id="PF12728">
    <property type="entry name" value="HTH_17"/>
    <property type="match status" value="1"/>
</dbReference>
<dbReference type="RefSeq" id="WP_167040936.1">
    <property type="nucleotide sequence ID" value="NZ_BAAANA010000003.1"/>
</dbReference>
<protein>
    <submittedName>
        <fullName evidence="3">Helix-turn-helix domain-containing protein</fullName>
    </submittedName>
</protein>
<feature type="region of interest" description="Disordered" evidence="1">
    <location>
        <begin position="172"/>
        <end position="195"/>
    </location>
</feature>
<keyword evidence="4" id="KW-1185">Reference proteome</keyword>
<sequence>MAAAGPHPRPGAPAAPCLLRMSHVAPEVPSYLFGMDADTASNPWGLEPLLDVGELAAYLGVPVSMVYDWRTRGLGPRAHRFGKHLKLAGSDVRIWIEQQRELDAHEQAGGDPMGRARVIPALHRKCRELGRHDPSLGPIADRHDVTRAAREPHHVVHVGGCLGRRESQVGRAEFDQLPAGSQSDSRKRRGRRGSL</sequence>
<evidence type="ECO:0000256" key="1">
    <source>
        <dbReference type="SAM" id="MobiDB-lite"/>
    </source>
</evidence>
<dbReference type="EMBL" id="JABEMB010000001">
    <property type="protein sequence ID" value="NNH02453.1"/>
    <property type="molecule type" value="Genomic_DNA"/>
</dbReference>
<comment type="caution">
    <text evidence="3">The sequence shown here is derived from an EMBL/GenBank/DDBJ whole genome shotgun (WGS) entry which is preliminary data.</text>
</comment>
<gene>
    <name evidence="3" type="ORF">HLA99_01020</name>
</gene>
<proteinExistence type="predicted"/>
<dbReference type="InterPro" id="IPR041657">
    <property type="entry name" value="HTH_17"/>
</dbReference>
<dbReference type="InterPro" id="IPR009061">
    <property type="entry name" value="DNA-bd_dom_put_sf"/>
</dbReference>
<evidence type="ECO:0000259" key="2">
    <source>
        <dbReference type="Pfam" id="PF12728"/>
    </source>
</evidence>
<dbReference type="Proteomes" id="UP000543598">
    <property type="component" value="Unassembled WGS sequence"/>
</dbReference>
<name>A0A7Y2PYN9_9MICO</name>